<feature type="transmembrane region" description="Helical" evidence="1">
    <location>
        <begin position="71"/>
        <end position="89"/>
    </location>
</feature>
<dbReference type="RefSeq" id="XP_021882147.1">
    <property type="nucleotide sequence ID" value="XM_022030859.1"/>
</dbReference>
<organism evidence="2 3">
    <name type="scientific">Lobosporangium transversale</name>
    <dbReference type="NCBI Taxonomy" id="64571"/>
    <lineage>
        <taxon>Eukaryota</taxon>
        <taxon>Fungi</taxon>
        <taxon>Fungi incertae sedis</taxon>
        <taxon>Mucoromycota</taxon>
        <taxon>Mortierellomycotina</taxon>
        <taxon>Mortierellomycetes</taxon>
        <taxon>Mortierellales</taxon>
        <taxon>Mortierellaceae</taxon>
        <taxon>Lobosporangium</taxon>
    </lineage>
</organism>
<keyword evidence="3" id="KW-1185">Reference proteome</keyword>
<evidence type="ECO:0000256" key="1">
    <source>
        <dbReference type="SAM" id="Phobius"/>
    </source>
</evidence>
<dbReference type="GeneID" id="33572700"/>
<dbReference type="Proteomes" id="UP000193648">
    <property type="component" value="Unassembled WGS sequence"/>
</dbReference>
<accession>A0A1Y2GPZ4</accession>
<keyword evidence="1" id="KW-0472">Membrane</keyword>
<reference evidence="2 3" key="1">
    <citation type="submission" date="2016-07" db="EMBL/GenBank/DDBJ databases">
        <title>Pervasive Adenine N6-methylation of Active Genes in Fungi.</title>
        <authorList>
            <consortium name="DOE Joint Genome Institute"/>
            <person name="Mondo S.J."/>
            <person name="Dannebaum R.O."/>
            <person name="Kuo R.C."/>
            <person name="Labutti K."/>
            <person name="Haridas S."/>
            <person name="Kuo A."/>
            <person name="Salamov A."/>
            <person name="Ahrendt S.R."/>
            <person name="Lipzen A."/>
            <person name="Sullivan W."/>
            <person name="Andreopoulos W.B."/>
            <person name="Clum A."/>
            <person name="Lindquist E."/>
            <person name="Daum C."/>
            <person name="Ramamoorthy G.K."/>
            <person name="Gryganskyi A."/>
            <person name="Culley D."/>
            <person name="Magnuson J.K."/>
            <person name="James T.Y."/>
            <person name="O'Malley M.A."/>
            <person name="Stajich J.E."/>
            <person name="Spatafora J.W."/>
            <person name="Visel A."/>
            <person name="Grigoriev I.V."/>
        </authorList>
    </citation>
    <scope>NUCLEOTIDE SEQUENCE [LARGE SCALE GENOMIC DNA]</scope>
    <source>
        <strain evidence="2 3">NRRL 3116</strain>
    </source>
</reference>
<gene>
    <name evidence="2" type="ORF">BCR41DRAFT_45915</name>
</gene>
<dbReference type="InParanoid" id="A0A1Y2GPZ4"/>
<keyword evidence="1" id="KW-0812">Transmembrane</keyword>
<proteinExistence type="predicted"/>
<evidence type="ECO:0000313" key="2">
    <source>
        <dbReference type="EMBL" id="ORZ18352.1"/>
    </source>
</evidence>
<dbReference type="AlphaFoldDB" id="A0A1Y2GPZ4"/>
<evidence type="ECO:0000313" key="3">
    <source>
        <dbReference type="Proteomes" id="UP000193648"/>
    </source>
</evidence>
<feature type="transmembrane region" description="Helical" evidence="1">
    <location>
        <begin position="33"/>
        <end position="50"/>
    </location>
</feature>
<name>A0A1Y2GPZ4_9FUNG</name>
<keyword evidence="1" id="KW-1133">Transmembrane helix</keyword>
<protein>
    <submittedName>
        <fullName evidence="2">Uncharacterized protein</fullName>
    </submittedName>
</protein>
<comment type="caution">
    <text evidence="2">The sequence shown here is derived from an EMBL/GenBank/DDBJ whole genome shotgun (WGS) entry which is preliminary data.</text>
</comment>
<dbReference type="EMBL" id="MCFF01000015">
    <property type="protein sequence ID" value="ORZ18352.1"/>
    <property type="molecule type" value="Genomic_DNA"/>
</dbReference>
<sequence length="115" mass="13389">MACEGELSPRFMIGRLDNIFSLINYTELYNKQSTFLAFPILLSILFFLCVKAGSIERKYNWICSYRKSLHLLLMGTLLNIAVVPMKSPLEIQIFFFSSKRLVVKERMMINGRLSR</sequence>